<evidence type="ECO:0000313" key="17">
    <source>
        <dbReference type="Proteomes" id="UP001595892"/>
    </source>
</evidence>
<evidence type="ECO:0000256" key="4">
    <source>
        <dbReference type="ARBA" id="ARBA00022452"/>
    </source>
</evidence>
<comment type="similarity">
    <text evidence="2">Belongs to the bacterial secretin family. GSP D subfamily.</text>
</comment>
<dbReference type="InterPro" id="IPR004846">
    <property type="entry name" value="T2SS/T3SS_dom"/>
</dbReference>
<evidence type="ECO:0000256" key="3">
    <source>
        <dbReference type="ARBA" id="ARBA00022448"/>
    </source>
</evidence>
<proteinExistence type="inferred from homology"/>
<dbReference type="Pfam" id="PF03958">
    <property type="entry name" value="Secretin_N"/>
    <property type="match status" value="3"/>
</dbReference>
<evidence type="ECO:0000259" key="14">
    <source>
        <dbReference type="Pfam" id="PF03958"/>
    </source>
</evidence>
<evidence type="ECO:0000256" key="7">
    <source>
        <dbReference type="ARBA" id="ARBA00022927"/>
    </source>
</evidence>
<feature type="domain" description="NolW-like" evidence="14">
    <location>
        <begin position="262"/>
        <end position="335"/>
    </location>
</feature>
<evidence type="ECO:0000256" key="2">
    <source>
        <dbReference type="ARBA" id="ARBA00006980"/>
    </source>
</evidence>
<evidence type="ECO:0000256" key="12">
    <source>
        <dbReference type="SAM" id="SignalP"/>
    </source>
</evidence>
<feature type="signal peptide" evidence="12">
    <location>
        <begin position="1"/>
        <end position="19"/>
    </location>
</feature>
<dbReference type="Proteomes" id="UP001595892">
    <property type="component" value="Unassembled WGS sequence"/>
</dbReference>
<dbReference type="InterPro" id="IPR050810">
    <property type="entry name" value="Bact_Secretion_Sys_Channel"/>
</dbReference>
<keyword evidence="4" id="KW-1134">Transmembrane beta strand</keyword>
<evidence type="ECO:0000256" key="10">
    <source>
        <dbReference type="RuleBase" id="RU004004"/>
    </source>
</evidence>
<gene>
    <name evidence="16" type="primary">gspD</name>
    <name evidence="16" type="ORF">ACFO3Q_00295</name>
</gene>
<dbReference type="Pfam" id="PF21305">
    <property type="entry name" value="type_II_gspD_N0"/>
    <property type="match status" value="1"/>
</dbReference>
<reference evidence="17" key="1">
    <citation type="journal article" date="2019" name="Int. J. Syst. Evol. Microbiol.">
        <title>The Global Catalogue of Microorganisms (GCM) 10K type strain sequencing project: providing services to taxonomists for standard genome sequencing and annotation.</title>
        <authorList>
            <consortium name="The Broad Institute Genomics Platform"/>
            <consortium name="The Broad Institute Genome Sequencing Center for Infectious Disease"/>
            <person name="Wu L."/>
            <person name="Ma J."/>
        </authorList>
    </citation>
    <scope>NUCLEOTIDE SEQUENCE [LARGE SCALE GENOMIC DNA]</scope>
    <source>
        <strain evidence="17">CGMCC 1.13574</strain>
    </source>
</reference>
<dbReference type="PANTHER" id="PTHR30332">
    <property type="entry name" value="PROBABLE GENERAL SECRETION PATHWAY PROTEIN D"/>
    <property type="match status" value="1"/>
</dbReference>
<dbReference type="PANTHER" id="PTHR30332:SF24">
    <property type="entry name" value="SECRETIN GSPD-RELATED"/>
    <property type="match status" value="1"/>
</dbReference>
<dbReference type="InterPro" id="IPR038591">
    <property type="entry name" value="NolW-like_sf"/>
</dbReference>
<evidence type="ECO:0000256" key="9">
    <source>
        <dbReference type="ARBA" id="ARBA00023237"/>
    </source>
</evidence>
<dbReference type="PRINTS" id="PR00811">
    <property type="entry name" value="BCTERIALGSPD"/>
</dbReference>
<dbReference type="InterPro" id="IPR013356">
    <property type="entry name" value="T2SS_GspD"/>
</dbReference>
<dbReference type="InterPro" id="IPR004845">
    <property type="entry name" value="T2SS_GspD_CS"/>
</dbReference>
<accession>A0ABV9NE84</accession>
<keyword evidence="3 10" id="KW-0813">Transport</keyword>
<evidence type="ECO:0000313" key="16">
    <source>
        <dbReference type="EMBL" id="MFC4726616.1"/>
    </source>
</evidence>
<keyword evidence="8" id="KW-0472">Membrane</keyword>
<evidence type="ECO:0000256" key="11">
    <source>
        <dbReference type="SAM" id="MobiDB-lite"/>
    </source>
</evidence>
<comment type="subcellular location">
    <subcellularLocation>
        <location evidence="1 10">Cell outer membrane</location>
    </subcellularLocation>
</comment>
<dbReference type="Gene3D" id="3.30.1370.120">
    <property type="match status" value="3"/>
</dbReference>
<dbReference type="PROSITE" id="PS00875">
    <property type="entry name" value="T2SP_D"/>
    <property type="match status" value="1"/>
</dbReference>
<feature type="chain" id="PRO_5045692164" evidence="12">
    <location>
        <begin position="20"/>
        <end position="671"/>
    </location>
</feature>
<organism evidence="16 17">
    <name type="scientific">Coralloluteibacterium thermophilum</name>
    <dbReference type="NCBI Taxonomy" id="2707049"/>
    <lineage>
        <taxon>Bacteria</taxon>
        <taxon>Pseudomonadati</taxon>
        <taxon>Pseudomonadota</taxon>
        <taxon>Gammaproteobacteria</taxon>
        <taxon>Lysobacterales</taxon>
        <taxon>Lysobacteraceae</taxon>
        <taxon>Coralloluteibacterium</taxon>
    </lineage>
</organism>
<dbReference type="NCBIfam" id="TIGR02517">
    <property type="entry name" value="type_II_gspD"/>
    <property type="match status" value="1"/>
</dbReference>
<name>A0ABV9NE84_9GAMM</name>
<dbReference type="InterPro" id="IPR001775">
    <property type="entry name" value="GspD/PilQ"/>
</dbReference>
<comment type="caution">
    <text evidence="16">The sequence shown here is derived from an EMBL/GenBank/DDBJ whole genome shotgun (WGS) entry which is preliminary data.</text>
</comment>
<keyword evidence="6 12" id="KW-0732">Signal</keyword>
<protein>
    <submittedName>
        <fullName evidence="16">Type II secretion system secretin GspD</fullName>
    </submittedName>
</protein>
<dbReference type="Pfam" id="PF00263">
    <property type="entry name" value="Secretin"/>
    <property type="match status" value="1"/>
</dbReference>
<evidence type="ECO:0000259" key="13">
    <source>
        <dbReference type="Pfam" id="PF00263"/>
    </source>
</evidence>
<keyword evidence="9" id="KW-0998">Cell outer membrane</keyword>
<feature type="domain" description="GspD-like N0" evidence="15">
    <location>
        <begin position="33"/>
        <end position="102"/>
    </location>
</feature>
<dbReference type="InterPro" id="IPR005644">
    <property type="entry name" value="NolW-like"/>
</dbReference>
<dbReference type="EMBL" id="JBHSGG010000001">
    <property type="protein sequence ID" value="MFC4726616.1"/>
    <property type="molecule type" value="Genomic_DNA"/>
</dbReference>
<feature type="domain" description="NolW-like" evidence="14">
    <location>
        <begin position="186"/>
        <end position="254"/>
    </location>
</feature>
<evidence type="ECO:0000256" key="1">
    <source>
        <dbReference type="ARBA" id="ARBA00004442"/>
    </source>
</evidence>
<keyword evidence="17" id="KW-1185">Reference proteome</keyword>
<evidence type="ECO:0000259" key="15">
    <source>
        <dbReference type="Pfam" id="PF21305"/>
    </source>
</evidence>
<evidence type="ECO:0000256" key="6">
    <source>
        <dbReference type="ARBA" id="ARBA00022729"/>
    </source>
</evidence>
<sequence>MHRLVLSVLLLAATAHPLAQERTVAPVASQHTLNLKGADIGVLIQTVSEITGRSFIVDPRVEARVTVISSAPQSVEQIWETFTAVLRVHGFAVVPAGGMWKVVPEAAALGEGPTLSAAGPDALVTRVIALRQTPADELANLLRPLLGQGAQVAGQGGNLVVTDRASNVERVARLVERIDAGSGGAVEVVALRHANAAEIARTLAQLEPAATPGLPTLGGSGRLVADARSNSVLISGDATQRLRLRTLVAHLDTPLAEGGDSTQVIYLRHAKAIDLVPLLESVAATLTGTAANAEGARAATIGAHEETNALVVTAAPPVFRELAAVVRQLDVRRAQVLVEAVIAEVSDELADQIGVQWQSTSLGNNPDGSLGSGVIGGTNFPGQGGAGSIIGAIQNPLGALGSAAGLNIGYVDGTVNIPGPNGQTIRVAQMGALIRALRGDGRANILSRPSVITLDHTEAEFKVAQEVPFLTGRYTSTAEGGSSLPGNPFQTIERRDVGLILTVTPHVNEGDAVRLDLRQELSSLSPGVAGAVDLITNKREIRTSVLVPDGGMIVLGGLDSDELRETIQGVPGLSRIPLLGNLFKSRDAARSKSSLMVFLRPQILRDAATEAAVSTEKYNFLRTQQLEQQYEHRSRGGPRPLLPADPATLFQPGDAVPVQPVPVQPGEESLR</sequence>
<keyword evidence="7" id="KW-0653">Protein transport</keyword>
<evidence type="ECO:0000256" key="8">
    <source>
        <dbReference type="ARBA" id="ARBA00023136"/>
    </source>
</evidence>
<dbReference type="RefSeq" id="WP_377002510.1">
    <property type="nucleotide sequence ID" value="NZ_JBHSGG010000001.1"/>
</dbReference>
<dbReference type="InterPro" id="IPR049371">
    <property type="entry name" value="GspD-like_N0"/>
</dbReference>
<feature type="domain" description="NolW-like" evidence="14">
    <location>
        <begin position="125"/>
        <end position="179"/>
    </location>
</feature>
<feature type="region of interest" description="Disordered" evidence="11">
    <location>
        <begin position="628"/>
        <end position="671"/>
    </location>
</feature>
<feature type="domain" description="Type II/III secretion system secretin-like" evidence="13">
    <location>
        <begin position="436"/>
        <end position="605"/>
    </location>
</feature>
<evidence type="ECO:0000256" key="5">
    <source>
        <dbReference type="ARBA" id="ARBA00022692"/>
    </source>
</evidence>
<keyword evidence="5" id="KW-0812">Transmembrane</keyword>